<dbReference type="RefSeq" id="WP_379664796.1">
    <property type="nucleotide sequence ID" value="NZ_JBHULH010000001.1"/>
</dbReference>
<accession>A0ABW5LPG9</accession>
<name>A0ABW5LPG9_9FLAO</name>
<gene>
    <name evidence="1" type="ORF">ACFSRZ_01745</name>
</gene>
<evidence type="ECO:0000313" key="2">
    <source>
        <dbReference type="Proteomes" id="UP001597508"/>
    </source>
</evidence>
<keyword evidence="2" id="KW-1185">Reference proteome</keyword>
<dbReference type="EMBL" id="JBHULH010000001">
    <property type="protein sequence ID" value="MFD2566074.1"/>
    <property type="molecule type" value="Genomic_DNA"/>
</dbReference>
<organism evidence="1 2">
    <name type="scientific">Pseudotenacibaculum haliotis</name>
    <dbReference type="NCBI Taxonomy" id="1862138"/>
    <lineage>
        <taxon>Bacteria</taxon>
        <taxon>Pseudomonadati</taxon>
        <taxon>Bacteroidota</taxon>
        <taxon>Flavobacteriia</taxon>
        <taxon>Flavobacteriales</taxon>
        <taxon>Flavobacteriaceae</taxon>
        <taxon>Pseudotenacibaculum</taxon>
    </lineage>
</organism>
<dbReference type="Proteomes" id="UP001597508">
    <property type="component" value="Unassembled WGS sequence"/>
</dbReference>
<proteinExistence type="predicted"/>
<reference evidence="2" key="1">
    <citation type="journal article" date="2019" name="Int. J. Syst. Evol. Microbiol.">
        <title>The Global Catalogue of Microorganisms (GCM) 10K type strain sequencing project: providing services to taxonomists for standard genome sequencing and annotation.</title>
        <authorList>
            <consortium name="The Broad Institute Genomics Platform"/>
            <consortium name="The Broad Institute Genome Sequencing Center for Infectious Disease"/>
            <person name="Wu L."/>
            <person name="Ma J."/>
        </authorList>
    </citation>
    <scope>NUCLEOTIDE SEQUENCE [LARGE SCALE GENOMIC DNA]</scope>
    <source>
        <strain evidence="2">KCTC 52127</strain>
    </source>
</reference>
<sequence length="175" mass="19589">MKNGSNIQEFGILLNKAIASQVKVQTHWCKVLKVDWEEKLMDVEGIADELPFYNVQLGQGSFYRKPKIDSICLIGIISGEEGSTFLIDATQFEEAIWISGESTMTIQEEGFIFKQSDESLRNVLGDFMSQFGKLCDELNKVVVSIGTTPNIPVIEGIKNQVETQIKDRLNNILIG</sequence>
<evidence type="ECO:0000313" key="1">
    <source>
        <dbReference type="EMBL" id="MFD2566074.1"/>
    </source>
</evidence>
<protein>
    <submittedName>
        <fullName evidence="1">Uncharacterized protein</fullName>
    </submittedName>
</protein>
<comment type="caution">
    <text evidence="1">The sequence shown here is derived from an EMBL/GenBank/DDBJ whole genome shotgun (WGS) entry which is preliminary data.</text>
</comment>